<dbReference type="SMART" id="SM00388">
    <property type="entry name" value="HisKA"/>
    <property type="match status" value="1"/>
</dbReference>
<evidence type="ECO:0000256" key="14">
    <source>
        <dbReference type="SAM" id="Coils"/>
    </source>
</evidence>
<keyword evidence="19" id="KW-1185">Reference proteome</keyword>
<keyword evidence="9 18" id="KW-0418">Kinase</keyword>
<feature type="transmembrane region" description="Helical" evidence="16">
    <location>
        <begin position="460"/>
        <end position="487"/>
    </location>
</feature>
<dbReference type="SUPFAM" id="SSF55874">
    <property type="entry name" value="ATPase domain of HSP90 chaperone/DNA topoisomerase II/histidine kinase"/>
    <property type="match status" value="1"/>
</dbReference>
<dbReference type="CDD" id="cd00082">
    <property type="entry name" value="HisKA"/>
    <property type="match status" value="1"/>
</dbReference>
<dbReference type="Gene3D" id="1.10.287.130">
    <property type="match status" value="1"/>
</dbReference>
<dbReference type="EMBL" id="JBHSHL010000025">
    <property type="protein sequence ID" value="MFC4804845.1"/>
    <property type="molecule type" value="Genomic_DNA"/>
</dbReference>
<protein>
    <recommendedName>
        <fullName evidence="3">histidine kinase</fullName>
        <ecNumber evidence="3">2.7.13.3</ecNumber>
    </recommendedName>
</protein>
<dbReference type="InterPro" id="IPR005467">
    <property type="entry name" value="His_kinase_dom"/>
</dbReference>
<keyword evidence="7 16" id="KW-0812">Transmembrane</keyword>
<evidence type="ECO:0000256" key="7">
    <source>
        <dbReference type="ARBA" id="ARBA00022692"/>
    </source>
</evidence>
<feature type="transmembrane region" description="Helical" evidence="16">
    <location>
        <begin position="554"/>
        <end position="572"/>
    </location>
</feature>
<keyword evidence="6" id="KW-0808">Transferase</keyword>
<feature type="transmembrane region" description="Helical" evidence="16">
    <location>
        <begin position="365"/>
        <end position="389"/>
    </location>
</feature>
<comment type="caution">
    <text evidence="18">The sequence shown here is derived from an EMBL/GenBank/DDBJ whole genome shotgun (WGS) entry which is preliminary data.</text>
</comment>
<feature type="transmembrane region" description="Helical" evidence="16">
    <location>
        <begin position="79"/>
        <end position="98"/>
    </location>
</feature>
<dbReference type="InterPro" id="IPR036890">
    <property type="entry name" value="HATPase_C_sf"/>
</dbReference>
<accession>A0ABV9QKD9</accession>
<evidence type="ECO:0000256" key="5">
    <source>
        <dbReference type="ARBA" id="ARBA00022553"/>
    </source>
</evidence>
<organism evidence="18 19">
    <name type="scientific">Filifactor villosus</name>
    <dbReference type="NCBI Taxonomy" id="29374"/>
    <lineage>
        <taxon>Bacteria</taxon>
        <taxon>Bacillati</taxon>
        <taxon>Bacillota</taxon>
        <taxon>Clostridia</taxon>
        <taxon>Peptostreptococcales</taxon>
        <taxon>Filifactoraceae</taxon>
        <taxon>Filifactor</taxon>
    </lineage>
</organism>
<feature type="transmembrane region" description="Helical" evidence="16">
    <location>
        <begin position="409"/>
        <end position="434"/>
    </location>
</feature>
<evidence type="ECO:0000259" key="17">
    <source>
        <dbReference type="PROSITE" id="PS50109"/>
    </source>
</evidence>
<sequence length="851" mass="99001">MQEKDHIEKKEVEIQEVQTEEQSDRREEREIFLVEEEEVPPKSKRLKIRWEEKRDFKNRREEIREEGEERGFFASGAKTTTLIFLISLLIISMYPLILKTLERHYPQISYINSENYVSDNFETIWDAWTVGRLENQSQRGDASVILDIEQEGMQTETVLITSHNDENTVSYNGGKPRLMYYIADKEKKHIATNLEKDELNKLYDEKNKQVYARYLIYPDGRVEQIRMVGVDKYEKYMNQMHRRILAQLGPTRDEDFYIRNAANKYGFRYKEEDTQRFRSYQNEFEFDKEGNYIISKGEEYREAPDEKTREEAKRKISRLLKEAEELNKLMQGEQELVFYFTSENISLENPEFFYGYMEYNSMRSALLIALLALAGILLVFLIALLVPYKRQRKAGIVRVFNHMFLELKFLVPLGVGGLIVGGGVAMAESGLLLLPYQKLRVYSPVEDLIFRIMEGNNAHYFVFAALVAFFGLLFVYLCTTYFKYIYYMGFIEGVFKNSIFGRSISAVIGFVYRPLRTLLRLDLDKNFKMKWLLVVIGHCLFIFFSYLFSGGDAVSFLFAYVLYSAALFYFSTKFLQNLSYIQAYTGELAGGRFDLQAEEEVGVFSPMAKNLNSIKEGFKIAVEEETRSQNMKTELISNVSHDLKTPLTSIINYSDLLQKEGLGEKERQEYIDIIHKKSQRLKVLIEDLFEASKASSGNISIQKEELNIISLLQQTLGELEEKIEKSRLDFRPDLPKEPVICFIDGRRTYRIFSNIIGNITKYAMEGTRVYIDARAEAGEVRFIFKNISNYEMNFDAQEITERFRRGDESRNTEGSGLGLAIAKSLIELQGGRIEIEVDGDLFKLTATFPTL</sequence>
<dbReference type="SUPFAM" id="SSF47384">
    <property type="entry name" value="Homodimeric domain of signal transducing histidine kinase"/>
    <property type="match status" value="1"/>
</dbReference>
<feature type="transmembrane region" description="Helical" evidence="16">
    <location>
        <begin position="499"/>
        <end position="519"/>
    </location>
</feature>
<dbReference type="Pfam" id="PF00512">
    <property type="entry name" value="HisKA"/>
    <property type="match status" value="1"/>
</dbReference>
<evidence type="ECO:0000256" key="3">
    <source>
        <dbReference type="ARBA" id="ARBA00012438"/>
    </source>
</evidence>
<reference evidence="19" key="1">
    <citation type="journal article" date="2019" name="Int. J. Syst. Evol. Microbiol.">
        <title>The Global Catalogue of Microorganisms (GCM) 10K type strain sequencing project: providing services to taxonomists for standard genome sequencing and annotation.</title>
        <authorList>
            <consortium name="The Broad Institute Genomics Platform"/>
            <consortium name="The Broad Institute Genome Sequencing Center for Infectious Disease"/>
            <person name="Wu L."/>
            <person name="Ma J."/>
        </authorList>
    </citation>
    <scope>NUCLEOTIDE SEQUENCE [LARGE SCALE GENOMIC DNA]</scope>
    <source>
        <strain evidence="19">CCUG 46385</strain>
    </source>
</reference>
<dbReference type="InterPro" id="IPR003594">
    <property type="entry name" value="HATPase_dom"/>
</dbReference>
<dbReference type="InterPro" id="IPR050398">
    <property type="entry name" value="HssS/ArlS-like"/>
</dbReference>
<keyword evidence="5" id="KW-0597">Phosphoprotein</keyword>
<keyword evidence="8" id="KW-0547">Nucleotide-binding</keyword>
<dbReference type="PROSITE" id="PS50109">
    <property type="entry name" value="HIS_KIN"/>
    <property type="match status" value="1"/>
</dbReference>
<keyword evidence="10" id="KW-0067">ATP-binding</keyword>
<evidence type="ECO:0000313" key="18">
    <source>
        <dbReference type="EMBL" id="MFC4804845.1"/>
    </source>
</evidence>
<dbReference type="Gene3D" id="3.30.565.10">
    <property type="entry name" value="Histidine kinase-like ATPase, C-terminal domain"/>
    <property type="match status" value="1"/>
</dbReference>
<evidence type="ECO:0000256" key="16">
    <source>
        <dbReference type="SAM" id="Phobius"/>
    </source>
</evidence>
<dbReference type="Pfam" id="PF02518">
    <property type="entry name" value="HATPase_c"/>
    <property type="match status" value="1"/>
</dbReference>
<evidence type="ECO:0000256" key="1">
    <source>
        <dbReference type="ARBA" id="ARBA00000085"/>
    </source>
</evidence>
<dbReference type="EC" id="2.7.13.3" evidence="3"/>
<dbReference type="GO" id="GO:0016301">
    <property type="term" value="F:kinase activity"/>
    <property type="evidence" value="ECO:0007669"/>
    <property type="project" value="UniProtKB-KW"/>
</dbReference>
<name>A0ABV9QKD9_9FIRM</name>
<evidence type="ECO:0000256" key="10">
    <source>
        <dbReference type="ARBA" id="ARBA00022840"/>
    </source>
</evidence>
<dbReference type="Proteomes" id="UP001595916">
    <property type="component" value="Unassembled WGS sequence"/>
</dbReference>
<comment type="catalytic activity">
    <reaction evidence="1">
        <text>ATP + protein L-histidine = ADP + protein N-phospho-L-histidine.</text>
        <dbReference type="EC" id="2.7.13.3"/>
    </reaction>
</comment>
<feature type="transmembrane region" description="Helical" evidence="16">
    <location>
        <begin position="531"/>
        <end position="548"/>
    </location>
</feature>
<keyword evidence="14" id="KW-0175">Coiled coil</keyword>
<evidence type="ECO:0000256" key="12">
    <source>
        <dbReference type="ARBA" id="ARBA00023012"/>
    </source>
</evidence>
<keyword evidence="11 16" id="KW-1133">Transmembrane helix</keyword>
<evidence type="ECO:0000256" key="6">
    <source>
        <dbReference type="ARBA" id="ARBA00022679"/>
    </source>
</evidence>
<evidence type="ECO:0000256" key="8">
    <source>
        <dbReference type="ARBA" id="ARBA00022741"/>
    </source>
</evidence>
<dbReference type="PANTHER" id="PTHR45528">
    <property type="entry name" value="SENSOR HISTIDINE KINASE CPXA"/>
    <property type="match status" value="1"/>
</dbReference>
<evidence type="ECO:0000313" key="19">
    <source>
        <dbReference type="Proteomes" id="UP001595916"/>
    </source>
</evidence>
<evidence type="ECO:0000256" key="15">
    <source>
        <dbReference type="SAM" id="MobiDB-lite"/>
    </source>
</evidence>
<dbReference type="PANTHER" id="PTHR45528:SF1">
    <property type="entry name" value="SENSOR HISTIDINE KINASE CPXA"/>
    <property type="match status" value="1"/>
</dbReference>
<keyword evidence="4" id="KW-1003">Cell membrane</keyword>
<evidence type="ECO:0000256" key="11">
    <source>
        <dbReference type="ARBA" id="ARBA00022989"/>
    </source>
</evidence>
<feature type="coiled-coil region" evidence="14">
    <location>
        <begin position="309"/>
        <end position="336"/>
    </location>
</feature>
<evidence type="ECO:0000256" key="4">
    <source>
        <dbReference type="ARBA" id="ARBA00022475"/>
    </source>
</evidence>
<feature type="domain" description="Histidine kinase" evidence="17">
    <location>
        <begin position="638"/>
        <end position="851"/>
    </location>
</feature>
<keyword evidence="13 16" id="KW-0472">Membrane</keyword>
<keyword evidence="12" id="KW-0902">Two-component regulatory system</keyword>
<gene>
    <name evidence="18" type="ORF">ACFO4R_07100</name>
</gene>
<comment type="subcellular location">
    <subcellularLocation>
        <location evidence="2">Cell membrane</location>
        <topology evidence="2">Multi-pass membrane protein</topology>
    </subcellularLocation>
</comment>
<dbReference type="SMART" id="SM00387">
    <property type="entry name" value="HATPase_c"/>
    <property type="match status" value="1"/>
</dbReference>
<evidence type="ECO:0000256" key="2">
    <source>
        <dbReference type="ARBA" id="ARBA00004651"/>
    </source>
</evidence>
<dbReference type="InterPro" id="IPR003661">
    <property type="entry name" value="HisK_dim/P_dom"/>
</dbReference>
<feature type="region of interest" description="Disordered" evidence="15">
    <location>
        <begin position="1"/>
        <end position="26"/>
    </location>
</feature>
<dbReference type="RefSeq" id="WP_379788372.1">
    <property type="nucleotide sequence ID" value="NZ_JBHSHL010000025.1"/>
</dbReference>
<evidence type="ECO:0000256" key="13">
    <source>
        <dbReference type="ARBA" id="ARBA00023136"/>
    </source>
</evidence>
<dbReference type="InterPro" id="IPR036097">
    <property type="entry name" value="HisK_dim/P_sf"/>
</dbReference>
<feature type="compositionally biased region" description="Basic and acidic residues" evidence="15">
    <location>
        <begin position="1"/>
        <end position="13"/>
    </location>
</feature>
<proteinExistence type="predicted"/>
<evidence type="ECO:0000256" key="9">
    <source>
        <dbReference type="ARBA" id="ARBA00022777"/>
    </source>
</evidence>